<dbReference type="OrthoDB" id="3241054at2759"/>
<feature type="signal peptide" evidence="2">
    <location>
        <begin position="1"/>
        <end position="20"/>
    </location>
</feature>
<keyword evidence="3" id="KW-0812">Transmembrane</keyword>
<organism evidence="3 4">
    <name type="scientific">Rhizoctonia solani AG-3 Rhs1AP</name>
    <dbReference type="NCBI Taxonomy" id="1086054"/>
    <lineage>
        <taxon>Eukaryota</taxon>
        <taxon>Fungi</taxon>
        <taxon>Dikarya</taxon>
        <taxon>Basidiomycota</taxon>
        <taxon>Agaricomycotina</taxon>
        <taxon>Agaricomycetes</taxon>
        <taxon>Cantharellales</taxon>
        <taxon>Ceratobasidiaceae</taxon>
        <taxon>Rhizoctonia</taxon>
    </lineage>
</organism>
<dbReference type="InterPro" id="IPR021476">
    <property type="entry name" value="Egh16-like"/>
</dbReference>
<evidence type="ECO:0000256" key="2">
    <source>
        <dbReference type="SAM" id="SignalP"/>
    </source>
</evidence>
<dbReference type="AlphaFoldDB" id="X8JLT1"/>
<evidence type="ECO:0000313" key="4">
    <source>
        <dbReference type="Proteomes" id="UP000030108"/>
    </source>
</evidence>
<keyword evidence="2" id="KW-0732">Signal</keyword>
<protein>
    <submittedName>
        <fullName evidence="3">Transmembrane protein, putative</fullName>
    </submittedName>
</protein>
<keyword evidence="3" id="KW-0472">Membrane</keyword>
<sequence length="96" mass="10042">MFAKLSAALLLFTAVSSVSAHGALVAVTGTNGVDGQGFGVVDSTPRDGTRRNPFQVFAIAVTCHYQPYHHSSPIHVESDARSKHASATTGPDAFDD</sequence>
<evidence type="ECO:0000313" key="3">
    <source>
        <dbReference type="EMBL" id="EUC64910.1"/>
    </source>
</evidence>
<proteinExistence type="predicted"/>
<accession>X8JLT1</accession>
<gene>
    <name evidence="3" type="ORF">RSOL_494350</name>
</gene>
<name>X8JLT1_9AGAM</name>
<dbReference type="Pfam" id="PF11327">
    <property type="entry name" value="Egh16-like"/>
    <property type="match status" value="1"/>
</dbReference>
<evidence type="ECO:0000256" key="1">
    <source>
        <dbReference type="SAM" id="MobiDB-lite"/>
    </source>
</evidence>
<dbReference type="EMBL" id="JATN01000312">
    <property type="protein sequence ID" value="EUC64910.1"/>
    <property type="molecule type" value="Genomic_DNA"/>
</dbReference>
<comment type="caution">
    <text evidence="3">The sequence shown here is derived from an EMBL/GenBank/DDBJ whole genome shotgun (WGS) entry which is preliminary data.</text>
</comment>
<dbReference type="Proteomes" id="UP000030108">
    <property type="component" value="Unassembled WGS sequence"/>
</dbReference>
<reference evidence="4" key="1">
    <citation type="journal article" date="2014" name="Genome Announc.">
        <title>Draft genome sequence of the plant-pathogenic soil fungus Rhizoctonia solani anastomosis group 3 strain Rhs1AP.</title>
        <authorList>
            <person name="Cubeta M.A."/>
            <person name="Thomas E."/>
            <person name="Dean R.A."/>
            <person name="Jabaji S."/>
            <person name="Neate S.M."/>
            <person name="Tavantzis S."/>
            <person name="Toda T."/>
            <person name="Vilgalys R."/>
            <person name="Bharathan N."/>
            <person name="Fedorova-Abrams N."/>
            <person name="Pakala S.B."/>
            <person name="Pakala S.M."/>
            <person name="Zafar N."/>
            <person name="Joardar V."/>
            <person name="Losada L."/>
            <person name="Nierman W.C."/>
        </authorList>
    </citation>
    <scope>NUCLEOTIDE SEQUENCE [LARGE SCALE GENOMIC DNA]</scope>
    <source>
        <strain evidence="4">AG-3</strain>
    </source>
</reference>
<feature type="chain" id="PRO_5004987519" evidence="2">
    <location>
        <begin position="21"/>
        <end position="96"/>
    </location>
</feature>
<feature type="region of interest" description="Disordered" evidence="1">
    <location>
        <begin position="74"/>
        <end position="96"/>
    </location>
</feature>
<feature type="non-terminal residue" evidence="3">
    <location>
        <position position="96"/>
    </location>
</feature>